<dbReference type="Gene3D" id="1.10.10.60">
    <property type="entry name" value="Homeodomain-like"/>
    <property type="match status" value="1"/>
</dbReference>
<dbReference type="RefSeq" id="WP_124790831.1">
    <property type="nucleotide sequence ID" value="NZ_RQYN01000066.1"/>
</dbReference>
<evidence type="ECO:0000313" key="2">
    <source>
        <dbReference type="Proteomes" id="UP000279860"/>
    </source>
</evidence>
<dbReference type="AlphaFoldDB" id="A0A3P1YQ25"/>
<dbReference type="SUPFAM" id="SSF46689">
    <property type="entry name" value="Homeodomain-like"/>
    <property type="match status" value="1"/>
</dbReference>
<name>A0A3P1YQ25_TANFO</name>
<protein>
    <submittedName>
        <fullName evidence="1">Uncharacterized protein</fullName>
    </submittedName>
</protein>
<comment type="caution">
    <text evidence="1">The sequence shown here is derived from an EMBL/GenBank/DDBJ whole genome shotgun (WGS) entry which is preliminary data.</text>
</comment>
<reference evidence="1 2" key="1">
    <citation type="submission" date="2018-11" db="EMBL/GenBank/DDBJ databases">
        <title>Genomes From Bacteria Associated with the Canine Oral Cavity: a Test Case for Automated Genome-Based Taxonomic Assignment.</title>
        <authorList>
            <person name="Coil D.A."/>
            <person name="Jospin G."/>
            <person name="Darling A.E."/>
            <person name="Wallis C."/>
            <person name="Davis I.J."/>
            <person name="Harris S."/>
            <person name="Eisen J.A."/>
            <person name="Holcombe L.J."/>
            <person name="O'Flynn C."/>
        </authorList>
    </citation>
    <scope>NUCLEOTIDE SEQUENCE [LARGE SCALE GENOMIC DNA]</scope>
    <source>
        <strain evidence="1 2">OH1426_COT-023</strain>
    </source>
</reference>
<accession>A0A3P1YQ25</accession>
<proteinExistence type="predicted"/>
<dbReference type="Proteomes" id="UP000279860">
    <property type="component" value="Unassembled WGS sequence"/>
</dbReference>
<organism evidence="1 2">
    <name type="scientific">Tannerella forsythia</name>
    <name type="common">Bacteroides forsythus</name>
    <dbReference type="NCBI Taxonomy" id="28112"/>
    <lineage>
        <taxon>Bacteria</taxon>
        <taxon>Pseudomonadati</taxon>
        <taxon>Bacteroidota</taxon>
        <taxon>Bacteroidia</taxon>
        <taxon>Bacteroidales</taxon>
        <taxon>Tannerellaceae</taxon>
        <taxon>Tannerella</taxon>
    </lineage>
</organism>
<gene>
    <name evidence="1" type="ORF">EII41_12310</name>
</gene>
<dbReference type="InterPro" id="IPR009057">
    <property type="entry name" value="Homeodomain-like_sf"/>
</dbReference>
<dbReference type="EMBL" id="RQYN01000066">
    <property type="protein sequence ID" value="RRD70993.1"/>
    <property type="molecule type" value="Genomic_DNA"/>
</dbReference>
<sequence length="90" mass="10127">MNNKKQQKATKKADLPEVNTQTGLTPIQEQAAILLASGNSVTAVAEKIRVNRSTLYKWQMQITFQCFLINNVMTIRTTLEMACLGLLMRL</sequence>
<evidence type="ECO:0000313" key="1">
    <source>
        <dbReference type="EMBL" id="RRD70993.1"/>
    </source>
</evidence>